<evidence type="ECO:0000256" key="1">
    <source>
        <dbReference type="ARBA" id="ARBA00004496"/>
    </source>
</evidence>
<keyword evidence="10 15" id="KW-0067">ATP-binding</keyword>
<accession>A0AAJ6YUF2</accession>
<dbReference type="PROSITE" id="PS50011">
    <property type="entry name" value="PROTEIN_KINASE_DOM"/>
    <property type="match status" value="1"/>
</dbReference>
<protein>
    <recommendedName>
        <fullName evidence="3">Serine/threonine-protein kinase ULK3</fullName>
        <ecNumber evidence="2">2.7.11.1</ecNumber>
    </recommendedName>
    <alternativeName>
        <fullName evidence="12">Unc-51-like kinase 3</fullName>
    </alternativeName>
</protein>
<dbReference type="SUPFAM" id="SSF116846">
    <property type="entry name" value="MIT domain"/>
    <property type="match status" value="2"/>
</dbReference>
<dbReference type="Pfam" id="PF00069">
    <property type="entry name" value="Pkinase"/>
    <property type="match status" value="1"/>
</dbReference>
<dbReference type="EC" id="2.7.11.1" evidence="2"/>
<comment type="catalytic activity">
    <reaction evidence="13">
        <text>L-threonyl-[protein] + ATP = O-phospho-L-threonyl-[protein] + ADP + H(+)</text>
        <dbReference type="Rhea" id="RHEA:46608"/>
        <dbReference type="Rhea" id="RHEA-COMP:11060"/>
        <dbReference type="Rhea" id="RHEA-COMP:11605"/>
        <dbReference type="ChEBI" id="CHEBI:15378"/>
        <dbReference type="ChEBI" id="CHEBI:30013"/>
        <dbReference type="ChEBI" id="CHEBI:30616"/>
        <dbReference type="ChEBI" id="CHEBI:61977"/>
        <dbReference type="ChEBI" id="CHEBI:456216"/>
        <dbReference type="EC" id="2.7.11.1"/>
    </reaction>
</comment>
<comment type="subcellular location">
    <subcellularLocation>
        <location evidence="1">Cytoplasm</location>
    </subcellularLocation>
</comment>
<keyword evidence="11" id="KW-0072">Autophagy</keyword>
<dbReference type="RefSeq" id="XP_011504600.1">
    <property type="nucleotide sequence ID" value="XM_011506298.1"/>
</dbReference>
<dbReference type="Gene3D" id="1.20.58.80">
    <property type="entry name" value="Phosphotransferase system, lactose/cellobiose-type IIA subunit"/>
    <property type="match status" value="2"/>
</dbReference>
<dbReference type="InterPro" id="IPR011009">
    <property type="entry name" value="Kinase-like_dom_sf"/>
</dbReference>
<dbReference type="PROSITE" id="PS00108">
    <property type="entry name" value="PROTEIN_KINASE_ST"/>
    <property type="match status" value="1"/>
</dbReference>
<feature type="binding site" evidence="15">
    <location>
        <position position="39"/>
    </location>
    <ligand>
        <name>ATP</name>
        <dbReference type="ChEBI" id="CHEBI:30616"/>
    </ligand>
</feature>
<dbReference type="GO" id="GO:0005829">
    <property type="term" value="C:cytosol"/>
    <property type="evidence" value="ECO:0007669"/>
    <property type="project" value="TreeGrafter"/>
</dbReference>
<evidence type="ECO:0000313" key="20">
    <source>
        <dbReference type="RefSeq" id="XP_011504600.1"/>
    </source>
</evidence>
<evidence type="ECO:0000256" key="2">
    <source>
        <dbReference type="ARBA" id="ARBA00012513"/>
    </source>
</evidence>
<name>A0AAJ6YUF2_9HYME</name>
<dbReference type="CTD" id="41112"/>
<comment type="similarity">
    <text evidence="16">Belongs to the protein kinase superfamily.</text>
</comment>
<evidence type="ECO:0000256" key="7">
    <source>
        <dbReference type="ARBA" id="ARBA00022737"/>
    </source>
</evidence>
<dbReference type="GO" id="GO:0010506">
    <property type="term" value="P:regulation of autophagy"/>
    <property type="evidence" value="ECO:0007669"/>
    <property type="project" value="InterPro"/>
</dbReference>
<dbReference type="GO" id="GO:0042594">
    <property type="term" value="P:response to starvation"/>
    <property type="evidence" value="ECO:0007669"/>
    <property type="project" value="TreeGrafter"/>
</dbReference>
<comment type="catalytic activity">
    <reaction evidence="14">
        <text>L-seryl-[protein] + ATP = O-phospho-L-seryl-[protein] + ADP + H(+)</text>
        <dbReference type="Rhea" id="RHEA:17989"/>
        <dbReference type="Rhea" id="RHEA-COMP:9863"/>
        <dbReference type="Rhea" id="RHEA-COMP:11604"/>
        <dbReference type="ChEBI" id="CHEBI:15378"/>
        <dbReference type="ChEBI" id="CHEBI:29999"/>
        <dbReference type="ChEBI" id="CHEBI:30616"/>
        <dbReference type="ChEBI" id="CHEBI:83421"/>
        <dbReference type="ChEBI" id="CHEBI:456216"/>
        <dbReference type="EC" id="2.7.11.1"/>
    </reaction>
</comment>
<evidence type="ECO:0000259" key="18">
    <source>
        <dbReference type="PROSITE" id="PS50011"/>
    </source>
</evidence>
<evidence type="ECO:0000256" key="10">
    <source>
        <dbReference type="ARBA" id="ARBA00022840"/>
    </source>
</evidence>
<keyword evidence="4" id="KW-0963">Cytoplasm</keyword>
<dbReference type="GO" id="GO:0004674">
    <property type="term" value="F:protein serine/threonine kinase activity"/>
    <property type="evidence" value="ECO:0007669"/>
    <property type="project" value="UniProtKB-KW"/>
</dbReference>
<evidence type="ECO:0000313" key="19">
    <source>
        <dbReference type="Proteomes" id="UP000695007"/>
    </source>
</evidence>
<dbReference type="InterPro" id="IPR008271">
    <property type="entry name" value="Ser/Thr_kinase_AS"/>
</dbReference>
<evidence type="ECO:0000256" key="16">
    <source>
        <dbReference type="RuleBase" id="RU000304"/>
    </source>
</evidence>
<dbReference type="InterPro" id="IPR007330">
    <property type="entry name" value="MIT_dom"/>
</dbReference>
<dbReference type="GO" id="GO:0005776">
    <property type="term" value="C:autophagosome"/>
    <property type="evidence" value="ECO:0007669"/>
    <property type="project" value="TreeGrafter"/>
</dbReference>
<dbReference type="FunFam" id="1.10.510.10:FF:000571">
    <property type="entry name" value="Maternal embryonic leucine zipper kinase"/>
    <property type="match status" value="1"/>
</dbReference>
<dbReference type="SMART" id="SM00220">
    <property type="entry name" value="S_TKc"/>
    <property type="match status" value="1"/>
</dbReference>
<dbReference type="AlphaFoldDB" id="A0AAJ6YUF2"/>
<keyword evidence="9 20" id="KW-0418">Kinase</keyword>
<dbReference type="PANTHER" id="PTHR24348">
    <property type="entry name" value="SERINE/THREONINE-PROTEIN KINASE UNC-51-RELATED"/>
    <property type="match status" value="1"/>
</dbReference>
<reference evidence="20" key="1">
    <citation type="submission" date="2025-08" db="UniProtKB">
        <authorList>
            <consortium name="RefSeq"/>
        </authorList>
    </citation>
    <scope>IDENTIFICATION</scope>
</reference>
<evidence type="ECO:0000256" key="13">
    <source>
        <dbReference type="ARBA" id="ARBA00047899"/>
    </source>
</evidence>
<dbReference type="Proteomes" id="UP000695007">
    <property type="component" value="Unplaced"/>
</dbReference>
<feature type="coiled-coil region" evidence="17">
    <location>
        <begin position="322"/>
        <end position="349"/>
    </location>
</feature>
<feature type="domain" description="Protein kinase" evidence="18">
    <location>
        <begin position="9"/>
        <end position="265"/>
    </location>
</feature>
<dbReference type="FunFam" id="3.30.200.20:FF:000042">
    <property type="entry name" value="Aurora kinase A"/>
    <property type="match status" value="1"/>
</dbReference>
<dbReference type="SMART" id="SM00745">
    <property type="entry name" value="MIT"/>
    <property type="match status" value="2"/>
</dbReference>
<dbReference type="InterPro" id="IPR017441">
    <property type="entry name" value="Protein_kinase_ATP_BS"/>
</dbReference>
<sequence length="480" mass="55708">MTLPNVKDYNVLEKIGAGSYSTVYKAFKRDGLREVVAIKCVDKSTLSQSAIDNLITEINLLKVLKHENIVEMRNFFWDEGHIYIVMEYCNGGDLSNFIKRKNQLDENICRKFLQQLALAMKYLRDHNVCHMDLKPQNLLLIKRPILVLKVADFGFAQYLSTTETRFAVRGSPLYMAPEILLHHKYDARVDLWSVGIIIYECLFGKAPYSSNSSAEFAKKIKYMKPIELPKNCHISTECKDLLTRLLKRNPDERLTFDEFFAHDFLDLEHAPTKDNFNKAVSLVQKAVEMDKQSCQREACHLYCESLRYFIPILTNEADFQKKQMLRLKVNEYIERAKQLKDMYMEADKRRFRMTPGESLNSQPLSRCDTHERNTAINFQELCKLSRSTLAMPSALEIGEIAEQYLAEGNYELAMQKFQSSLKVLVPLLRKEPPGRRKDLLSKQVFKWMEEAESTKSLLMSKDMEKIAQHASESQELCSLQ</sequence>
<dbReference type="SUPFAM" id="SSF56112">
    <property type="entry name" value="Protein kinase-like (PK-like)"/>
    <property type="match status" value="1"/>
</dbReference>
<dbReference type="PANTHER" id="PTHR24348:SF65">
    <property type="entry name" value="SERINE_THREONINE-PROTEIN KINASE ULK3"/>
    <property type="match status" value="1"/>
</dbReference>
<keyword evidence="6" id="KW-0808">Transferase</keyword>
<evidence type="ECO:0000256" key="9">
    <source>
        <dbReference type="ARBA" id="ARBA00022777"/>
    </source>
</evidence>
<dbReference type="InterPro" id="IPR000719">
    <property type="entry name" value="Prot_kinase_dom"/>
</dbReference>
<dbReference type="InterPro" id="IPR036181">
    <property type="entry name" value="MIT_dom_sf"/>
</dbReference>
<dbReference type="Pfam" id="PF04212">
    <property type="entry name" value="MIT"/>
    <property type="match status" value="2"/>
</dbReference>
<evidence type="ECO:0000256" key="11">
    <source>
        <dbReference type="ARBA" id="ARBA00023006"/>
    </source>
</evidence>
<evidence type="ECO:0000256" key="15">
    <source>
        <dbReference type="PROSITE-ProRule" id="PRU10141"/>
    </source>
</evidence>
<dbReference type="GO" id="GO:0000422">
    <property type="term" value="P:autophagy of mitochondrion"/>
    <property type="evidence" value="ECO:0007669"/>
    <property type="project" value="TreeGrafter"/>
</dbReference>
<dbReference type="Gene3D" id="1.10.510.10">
    <property type="entry name" value="Transferase(Phosphotransferase) domain 1"/>
    <property type="match status" value="1"/>
</dbReference>
<dbReference type="GO" id="GO:0005524">
    <property type="term" value="F:ATP binding"/>
    <property type="evidence" value="ECO:0007669"/>
    <property type="project" value="UniProtKB-UniRule"/>
</dbReference>
<evidence type="ECO:0000256" key="5">
    <source>
        <dbReference type="ARBA" id="ARBA00022527"/>
    </source>
</evidence>
<evidence type="ECO:0000256" key="14">
    <source>
        <dbReference type="ARBA" id="ARBA00048679"/>
    </source>
</evidence>
<evidence type="ECO:0000256" key="4">
    <source>
        <dbReference type="ARBA" id="ARBA00022490"/>
    </source>
</evidence>
<dbReference type="InterPro" id="IPR045269">
    <property type="entry name" value="Atg1-like"/>
</dbReference>
<evidence type="ECO:0000256" key="12">
    <source>
        <dbReference type="ARBA" id="ARBA00032242"/>
    </source>
</evidence>
<keyword evidence="5 16" id="KW-0723">Serine/threonine-protein kinase</keyword>
<dbReference type="GeneID" id="105367545"/>
<dbReference type="GO" id="GO:0061709">
    <property type="term" value="P:reticulophagy"/>
    <property type="evidence" value="ECO:0007669"/>
    <property type="project" value="TreeGrafter"/>
</dbReference>
<keyword evidence="7" id="KW-0677">Repeat</keyword>
<gene>
    <name evidence="20" type="primary">LOC105367545</name>
</gene>
<dbReference type="GO" id="GO:0000045">
    <property type="term" value="P:autophagosome assembly"/>
    <property type="evidence" value="ECO:0007669"/>
    <property type="project" value="TreeGrafter"/>
</dbReference>
<organism evidence="19 20">
    <name type="scientific">Ceratosolen solmsi marchali</name>
    <dbReference type="NCBI Taxonomy" id="326594"/>
    <lineage>
        <taxon>Eukaryota</taxon>
        <taxon>Metazoa</taxon>
        <taxon>Ecdysozoa</taxon>
        <taxon>Arthropoda</taxon>
        <taxon>Hexapoda</taxon>
        <taxon>Insecta</taxon>
        <taxon>Pterygota</taxon>
        <taxon>Neoptera</taxon>
        <taxon>Endopterygota</taxon>
        <taxon>Hymenoptera</taxon>
        <taxon>Apocrita</taxon>
        <taxon>Proctotrupomorpha</taxon>
        <taxon>Chalcidoidea</taxon>
        <taxon>Agaonidae</taxon>
        <taxon>Agaoninae</taxon>
        <taxon>Ceratosolen</taxon>
    </lineage>
</organism>
<keyword evidence="8 15" id="KW-0547">Nucleotide-binding</keyword>
<evidence type="ECO:0000256" key="3">
    <source>
        <dbReference type="ARBA" id="ARBA00021644"/>
    </source>
</evidence>
<keyword evidence="19" id="KW-1185">Reference proteome</keyword>
<dbReference type="GO" id="GO:0034727">
    <property type="term" value="P:piecemeal microautophagy of the nucleus"/>
    <property type="evidence" value="ECO:0007669"/>
    <property type="project" value="TreeGrafter"/>
</dbReference>
<dbReference type="GO" id="GO:0034045">
    <property type="term" value="C:phagophore assembly site membrane"/>
    <property type="evidence" value="ECO:0007669"/>
    <property type="project" value="TreeGrafter"/>
</dbReference>
<evidence type="ECO:0000256" key="6">
    <source>
        <dbReference type="ARBA" id="ARBA00022679"/>
    </source>
</evidence>
<proteinExistence type="inferred from homology"/>
<dbReference type="PROSITE" id="PS00107">
    <property type="entry name" value="PROTEIN_KINASE_ATP"/>
    <property type="match status" value="1"/>
</dbReference>
<evidence type="ECO:0000256" key="17">
    <source>
        <dbReference type="SAM" id="Coils"/>
    </source>
</evidence>
<keyword evidence="17" id="KW-0175">Coiled coil</keyword>
<evidence type="ECO:0000256" key="8">
    <source>
        <dbReference type="ARBA" id="ARBA00022741"/>
    </source>
</evidence>
<dbReference type="Gene3D" id="3.30.200.20">
    <property type="entry name" value="Phosphorylase Kinase, domain 1"/>
    <property type="match status" value="1"/>
</dbReference>